<reference evidence="3" key="1">
    <citation type="submission" date="2022-09" db="EMBL/GenBank/DDBJ databases">
        <authorList>
            <person name="Yuan C."/>
            <person name="Ke Z."/>
        </authorList>
    </citation>
    <scope>NUCLEOTIDE SEQUENCE</scope>
    <source>
        <strain evidence="3">LB-8</strain>
    </source>
</reference>
<dbReference type="Proteomes" id="UP001155483">
    <property type="component" value="Unassembled WGS sequence"/>
</dbReference>
<dbReference type="RefSeq" id="WP_279297555.1">
    <property type="nucleotide sequence ID" value="NZ_JAOTIF010000009.1"/>
</dbReference>
<dbReference type="AlphaFoldDB" id="A0A9X3B843"/>
<dbReference type="PANTHER" id="PTHR11895:SF7">
    <property type="entry name" value="GLUTAMYL-TRNA(GLN) AMIDOTRANSFERASE SUBUNIT A, MITOCHONDRIAL"/>
    <property type="match status" value="1"/>
</dbReference>
<accession>A0A9X3B843</accession>
<dbReference type="GO" id="GO:0003824">
    <property type="term" value="F:catalytic activity"/>
    <property type="evidence" value="ECO:0007669"/>
    <property type="project" value="InterPro"/>
</dbReference>
<gene>
    <name evidence="3" type="ORF">OCK74_13410</name>
</gene>
<dbReference type="Pfam" id="PF01425">
    <property type="entry name" value="Amidase"/>
    <property type="match status" value="1"/>
</dbReference>
<feature type="domain" description="Amidase" evidence="2">
    <location>
        <begin position="26"/>
        <end position="82"/>
    </location>
</feature>
<dbReference type="PANTHER" id="PTHR11895">
    <property type="entry name" value="TRANSAMIDASE"/>
    <property type="match status" value="1"/>
</dbReference>
<evidence type="ECO:0000256" key="1">
    <source>
        <dbReference type="ARBA" id="ARBA00009199"/>
    </source>
</evidence>
<reference evidence="3" key="2">
    <citation type="submission" date="2023-04" db="EMBL/GenBank/DDBJ databases">
        <title>Paracnuella aquatica gen. nov., sp. nov., a member of the family Chitinophagaceae isolated from a hot spring.</title>
        <authorList>
            <person name="Wang C."/>
        </authorList>
    </citation>
    <scope>NUCLEOTIDE SEQUENCE</scope>
    <source>
        <strain evidence="3">LB-8</strain>
    </source>
</reference>
<dbReference type="EMBL" id="JAOTIF010000009">
    <property type="protein sequence ID" value="MCU7550115.1"/>
    <property type="molecule type" value="Genomic_DNA"/>
</dbReference>
<dbReference type="InterPro" id="IPR023631">
    <property type="entry name" value="Amidase_dom"/>
</dbReference>
<comment type="caution">
    <text evidence="3">The sequence shown here is derived from an EMBL/GenBank/DDBJ whole genome shotgun (WGS) entry which is preliminary data.</text>
</comment>
<proteinExistence type="inferred from homology"/>
<evidence type="ECO:0000259" key="2">
    <source>
        <dbReference type="Pfam" id="PF01425"/>
    </source>
</evidence>
<keyword evidence="4" id="KW-1185">Reference proteome</keyword>
<name>A0A9X3B843_9BACT</name>
<dbReference type="Gene3D" id="3.90.1300.10">
    <property type="entry name" value="Amidase signature (AS) domain"/>
    <property type="match status" value="1"/>
</dbReference>
<protein>
    <submittedName>
        <fullName evidence="3">Amidase family protein</fullName>
    </submittedName>
</protein>
<sequence length="114" mass="12668">MKAIDTQTISTISELIRSQQLSPVAIVKACLAQIEALNPRLNAFITILEEDALNAANEAEKEIKKGNWRGALHGIPVAVKDLQTSPRAVPMMPKLCSKYLWVIKKRMEVLLSMI</sequence>
<evidence type="ECO:0000313" key="4">
    <source>
        <dbReference type="Proteomes" id="UP001155483"/>
    </source>
</evidence>
<organism evidence="3 4">
    <name type="scientific">Paraflavisolibacter caeni</name>
    <dbReference type="NCBI Taxonomy" id="2982496"/>
    <lineage>
        <taxon>Bacteria</taxon>
        <taxon>Pseudomonadati</taxon>
        <taxon>Bacteroidota</taxon>
        <taxon>Chitinophagia</taxon>
        <taxon>Chitinophagales</taxon>
        <taxon>Chitinophagaceae</taxon>
        <taxon>Paraflavisolibacter</taxon>
    </lineage>
</organism>
<dbReference type="InterPro" id="IPR036928">
    <property type="entry name" value="AS_sf"/>
</dbReference>
<evidence type="ECO:0000313" key="3">
    <source>
        <dbReference type="EMBL" id="MCU7550115.1"/>
    </source>
</evidence>
<dbReference type="SUPFAM" id="SSF75304">
    <property type="entry name" value="Amidase signature (AS) enzymes"/>
    <property type="match status" value="1"/>
</dbReference>
<comment type="similarity">
    <text evidence="1">Belongs to the amidase family.</text>
</comment>
<dbReference type="InterPro" id="IPR000120">
    <property type="entry name" value="Amidase"/>
</dbReference>